<dbReference type="Gene3D" id="1.20.120.330">
    <property type="entry name" value="Nucleotidyltransferases domain 2"/>
    <property type="match status" value="1"/>
</dbReference>
<name>A0ABS4BK17_9HYPH</name>
<gene>
    <name evidence="1" type="ORF">J6595_11870</name>
</gene>
<evidence type="ECO:0000313" key="2">
    <source>
        <dbReference type="Proteomes" id="UP000678276"/>
    </source>
</evidence>
<protein>
    <recommendedName>
        <fullName evidence="3">HEPN domain-containing protein</fullName>
    </recommendedName>
</protein>
<reference evidence="1 2" key="1">
    <citation type="submission" date="2021-04" db="EMBL/GenBank/DDBJ databases">
        <title>Whole genome sequence of Jiella sp. KSK16Y-1.</title>
        <authorList>
            <person name="Tuo L."/>
        </authorList>
    </citation>
    <scope>NUCLEOTIDE SEQUENCE [LARGE SCALE GENOMIC DNA]</scope>
    <source>
        <strain evidence="1 2">KSK16Y-1</strain>
    </source>
</reference>
<proteinExistence type="predicted"/>
<evidence type="ECO:0008006" key="3">
    <source>
        <dbReference type="Google" id="ProtNLM"/>
    </source>
</evidence>
<keyword evidence="2" id="KW-1185">Reference proteome</keyword>
<evidence type="ECO:0000313" key="1">
    <source>
        <dbReference type="EMBL" id="MBP0616280.1"/>
    </source>
</evidence>
<dbReference type="RefSeq" id="WP_209594778.1">
    <property type="nucleotide sequence ID" value="NZ_JAGJCF010000007.1"/>
</dbReference>
<sequence>MVDDLLLTAEALLREGGENQSSRRKAVSTAYYAVFHALADLAASTLLPQMNSDSWEYARTYRSLDHGPLKNVFLQFPLKDDERFRMIGQSVVQLQIERARADYLPSDPSLFSLSQVADLIVQARNVIAALRSLSVADCRKLAVCLLFRVRKD</sequence>
<dbReference type="Proteomes" id="UP000678276">
    <property type="component" value="Unassembled WGS sequence"/>
</dbReference>
<accession>A0ABS4BK17</accession>
<comment type="caution">
    <text evidence="1">The sequence shown here is derived from an EMBL/GenBank/DDBJ whole genome shotgun (WGS) entry which is preliminary data.</text>
</comment>
<dbReference type="EMBL" id="JAGJCF010000007">
    <property type="protein sequence ID" value="MBP0616280.1"/>
    <property type="molecule type" value="Genomic_DNA"/>
</dbReference>
<organism evidence="1 2">
    <name type="scientific">Jiella mangrovi</name>
    <dbReference type="NCBI Taxonomy" id="2821407"/>
    <lineage>
        <taxon>Bacteria</taxon>
        <taxon>Pseudomonadati</taxon>
        <taxon>Pseudomonadota</taxon>
        <taxon>Alphaproteobacteria</taxon>
        <taxon>Hyphomicrobiales</taxon>
        <taxon>Aurantimonadaceae</taxon>
        <taxon>Jiella</taxon>
    </lineage>
</organism>